<evidence type="ECO:0000256" key="1">
    <source>
        <dbReference type="SAM" id="SignalP"/>
    </source>
</evidence>
<protein>
    <submittedName>
        <fullName evidence="2">Uncharacterized protein</fullName>
    </submittedName>
</protein>
<evidence type="ECO:0000313" key="2">
    <source>
        <dbReference type="EMBL" id="NHO54802.1"/>
    </source>
</evidence>
<accession>A0A967EI38</accession>
<name>A0A967EI38_9PROT</name>
<dbReference type="EMBL" id="WOTH01000033">
    <property type="protein sequence ID" value="NHO54802.1"/>
    <property type="molecule type" value="Genomic_DNA"/>
</dbReference>
<feature type="chain" id="PRO_5036856662" evidence="1">
    <location>
        <begin position="21"/>
        <end position="169"/>
    </location>
</feature>
<keyword evidence="1" id="KW-0732">Signal</keyword>
<dbReference type="RefSeq" id="WP_166317534.1">
    <property type="nucleotide sequence ID" value="NZ_WOTH01000033.1"/>
</dbReference>
<reference evidence="2" key="1">
    <citation type="submission" date="2019-11" db="EMBL/GenBank/DDBJ databases">
        <title>Description of new Acetobacter species.</title>
        <authorList>
            <person name="Cleenwerck I."/>
            <person name="Sombolestani A.S."/>
        </authorList>
    </citation>
    <scope>NUCLEOTIDE SEQUENCE</scope>
    <source>
        <strain evidence="2">LMG 1626</strain>
    </source>
</reference>
<gene>
    <name evidence="2" type="ORF">GOB87_12745</name>
</gene>
<dbReference type="AlphaFoldDB" id="A0A967EI38"/>
<comment type="caution">
    <text evidence="2">The sequence shown here is derived from an EMBL/GenBank/DDBJ whole genome shotgun (WGS) entry which is preliminary data.</text>
</comment>
<keyword evidence="3" id="KW-1185">Reference proteome</keyword>
<proteinExistence type="predicted"/>
<sequence>MHRAVTAMVGLLVLSGTATAQQVRICAQQDPIDAAAWHQLFANGPIGVPADTIFVFAGYSKGPPTALASNTVEGEKRTEAFITTAPASLTQAKPCATVAAMVGRSETWVWNGQPIRPDKLQYFQVFGLLTPDGVDTSFDASGASMQWAAQNQQLDARVLSTLTAPRDVP</sequence>
<organism evidence="2 3">
    <name type="scientific">Acetobacter estunensis</name>
    <dbReference type="NCBI Taxonomy" id="104097"/>
    <lineage>
        <taxon>Bacteria</taxon>
        <taxon>Pseudomonadati</taxon>
        <taxon>Pseudomonadota</taxon>
        <taxon>Alphaproteobacteria</taxon>
        <taxon>Acetobacterales</taxon>
        <taxon>Acetobacteraceae</taxon>
        <taxon>Acetobacter</taxon>
    </lineage>
</organism>
<feature type="signal peptide" evidence="1">
    <location>
        <begin position="1"/>
        <end position="20"/>
    </location>
</feature>
<dbReference type="Proteomes" id="UP000597459">
    <property type="component" value="Unassembled WGS sequence"/>
</dbReference>
<evidence type="ECO:0000313" key="3">
    <source>
        <dbReference type="Proteomes" id="UP000597459"/>
    </source>
</evidence>